<keyword evidence="6" id="KW-1133">Transmembrane helix</keyword>
<protein>
    <recommendedName>
        <fullName evidence="2">histidine kinase</fullName>
        <ecNumber evidence="2">2.7.13.3</ecNumber>
    </recommendedName>
</protein>
<keyword evidence="5 8" id="KW-0418">Kinase</keyword>
<dbReference type="GO" id="GO:0016301">
    <property type="term" value="F:kinase activity"/>
    <property type="evidence" value="ECO:0007669"/>
    <property type="project" value="UniProtKB-KW"/>
</dbReference>
<keyword evidence="9" id="KW-1185">Reference proteome</keyword>
<comment type="catalytic activity">
    <reaction evidence="1">
        <text>ATP + protein L-histidine = ADP + protein N-phospho-L-histidine.</text>
        <dbReference type="EC" id="2.7.13.3"/>
    </reaction>
</comment>
<dbReference type="InterPro" id="IPR036890">
    <property type="entry name" value="HATPase_C_sf"/>
</dbReference>
<dbReference type="InterPro" id="IPR036097">
    <property type="entry name" value="HisK_dim/P_sf"/>
</dbReference>
<dbReference type="Gene3D" id="3.30.565.10">
    <property type="entry name" value="Histidine kinase-like ATPase, C-terminal domain"/>
    <property type="match status" value="1"/>
</dbReference>
<sequence length="416" mass="47199">MIDISVDTWISNEFDRAMINKSGLLETLISENADGVEFAFSDEFMPEFSGKNDPEYFQLWHGNNTFERSKTLNLFENHTLPRSDVSLNEHSITDITLPDGRSGRMYFTKFKPQIHTDIREEQGDKLVNFVKAQELMGLAYALSKEGLNQVLWFVDIIFIFTSVIAVFAVRIIVFNVVERGLIPLDILNSELKKINLNSDVSALSTTKLPEELMAIAEGINRFISENKKLYSREQRITSDIAHELKTPITELLNLSEVAIKFPHEKQLTEHFKEDVLAITKRLKNIVNSILLLQKSTSKADIKIEKIDLSTLIESTIAIENKINREIIVQSNTQCPTIKTNEFALTTILKNLINNAIFYSPNSTPINITIEPSLTTEQVIISISNISNITYSEEDLALFLSLYGKKILLEHLLKGMG</sequence>
<evidence type="ECO:0000256" key="5">
    <source>
        <dbReference type="ARBA" id="ARBA00022777"/>
    </source>
</evidence>
<feature type="transmembrane region" description="Helical" evidence="6">
    <location>
        <begin position="150"/>
        <end position="173"/>
    </location>
</feature>
<dbReference type="Proteomes" id="UP001139646">
    <property type="component" value="Unassembled WGS sequence"/>
</dbReference>
<dbReference type="Gene3D" id="1.10.287.130">
    <property type="match status" value="1"/>
</dbReference>
<evidence type="ECO:0000256" key="3">
    <source>
        <dbReference type="ARBA" id="ARBA00022553"/>
    </source>
</evidence>
<dbReference type="InterPro" id="IPR003661">
    <property type="entry name" value="HisK_dim/P_dom"/>
</dbReference>
<dbReference type="PANTHER" id="PTHR45436">
    <property type="entry name" value="SENSOR HISTIDINE KINASE YKOH"/>
    <property type="match status" value="1"/>
</dbReference>
<dbReference type="InterPro" id="IPR005467">
    <property type="entry name" value="His_kinase_dom"/>
</dbReference>
<comment type="caution">
    <text evidence="8">The sequence shown here is derived from an EMBL/GenBank/DDBJ whole genome shotgun (WGS) entry which is preliminary data.</text>
</comment>
<dbReference type="PROSITE" id="PS50109">
    <property type="entry name" value="HIS_KIN"/>
    <property type="match status" value="1"/>
</dbReference>
<reference evidence="8" key="1">
    <citation type="submission" date="2022-01" db="EMBL/GenBank/DDBJ databases">
        <title>Colwellia maritima, isolated from seawater.</title>
        <authorList>
            <person name="Kristyanto S."/>
            <person name="Jung J."/>
            <person name="Jeon C.O."/>
        </authorList>
    </citation>
    <scope>NUCLEOTIDE SEQUENCE</scope>
    <source>
        <strain evidence="8">MSW7</strain>
    </source>
</reference>
<keyword evidence="6" id="KW-0472">Membrane</keyword>
<name>A0ABS9WXE8_9GAMM</name>
<dbReference type="Pfam" id="PF00512">
    <property type="entry name" value="HisKA"/>
    <property type="match status" value="1"/>
</dbReference>
<dbReference type="SUPFAM" id="SSF47384">
    <property type="entry name" value="Homodimeric domain of signal transducing histidine kinase"/>
    <property type="match status" value="1"/>
</dbReference>
<gene>
    <name evidence="8" type="ORF">L3081_03665</name>
</gene>
<dbReference type="SMART" id="SM00388">
    <property type="entry name" value="HisKA"/>
    <property type="match status" value="1"/>
</dbReference>
<evidence type="ECO:0000256" key="6">
    <source>
        <dbReference type="SAM" id="Phobius"/>
    </source>
</evidence>
<keyword evidence="6" id="KW-0812">Transmembrane</keyword>
<keyword evidence="4" id="KW-0808">Transferase</keyword>
<evidence type="ECO:0000256" key="4">
    <source>
        <dbReference type="ARBA" id="ARBA00022679"/>
    </source>
</evidence>
<proteinExistence type="predicted"/>
<evidence type="ECO:0000256" key="2">
    <source>
        <dbReference type="ARBA" id="ARBA00012438"/>
    </source>
</evidence>
<dbReference type="PANTHER" id="PTHR45436:SF5">
    <property type="entry name" value="SENSOR HISTIDINE KINASE TRCS"/>
    <property type="match status" value="1"/>
</dbReference>
<evidence type="ECO:0000259" key="7">
    <source>
        <dbReference type="PROSITE" id="PS50109"/>
    </source>
</evidence>
<dbReference type="InterPro" id="IPR050428">
    <property type="entry name" value="TCS_sensor_his_kinase"/>
</dbReference>
<evidence type="ECO:0000313" key="8">
    <source>
        <dbReference type="EMBL" id="MCI2282667.1"/>
    </source>
</evidence>
<feature type="domain" description="Histidine kinase" evidence="7">
    <location>
        <begin position="239"/>
        <end position="416"/>
    </location>
</feature>
<dbReference type="EMBL" id="JAKKSL010000001">
    <property type="protein sequence ID" value="MCI2282667.1"/>
    <property type="molecule type" value="Genomic_DNA"/>
</dbReference>
<evidence type="ECO:0000256" key="1">
    <source>
        <dbReference type="ARBA" id="ARBA00000085"/>
    </source>
</evidence>
<dbReference type="RefSeq" id="WP_242283585.1">
    <property type="nucleotide sequence ID" value="NZ_JAKKSL010000001.1"/>
</dbReference>
<dbReference type="SUPFAM" id="SSF55874">
    <property type="entry name" value="ATPase domain of HSP90 chaperone/DNA topoisomerase II/histidine kinase"/>
    <property type="match status" value="1"/>
</dbReference>
<evidence type="ECO:0000313" key="9">
    <source>
        <dbReference type="Proteomes" id="UP001139646"/>
    </source>
</evidence>
<organism evidence="8 9">
    <name type="scientific">Colwellia maritima</name>
    <dbReference type="NCBI Taxonomy" id="2912588"/>
    <lineage>
        <taxon>Bacteria</taxon>
        <taxon>Pseudomonadati</taxon>
        <taxon>Pseudomonadota</taxon>
        <taxon>Gammaproteobacteria</taxon>
        <taxon>Alteromonadales</taxon>
        <taxon>Colwelliaceae</taxon>
        <taxon>Colwellia</taxon>
    </lineage>
</organism>
<accession>A0ABS9WXE8</accession>
<dbReference type="EC" id="2.7.13.3" evidence="2"/>
<dbReference type="CDD" id="cd00082">
    <property type="entry name" value="HisKA"/>
    <property type="match status" value="1"/>
</dbReference>
<keyword evidence="3" id="KW-0597">Phosphoprotein</keyword>